<feature type="coiled-coil region" evidence="1">
    <location>
        <begin position="38"/>
        <end position="100"/>
    </location>
</feature>
<keyword evidence="4" id="KW-1185">Reference proteome</keyword>
<keyword evidence="1" id="KW-0175">Coiled coil</keyword>
<dbReference type="InterPro" id="IPR046703">
    <property type="entry name" value="DUF6776"/>
</dbReference>
<evidence type="ECO:0000256" key="2">
    <source>
        <dbReference type="SAM" id="Phobius"/>
    </source>
</evidence>
<accession>A0A1M5M2I9</accession>
<dbReference type="Pfam" id="PF20567">
    <property type="entry name" value="DUF6776"/>
    <property type="match status" value="1"/>
</dbReference>
<dbReference type="STRING" id="634436.SAMN05216361_2865"/>
<organism evidence="3 4">
    <name type="scientific">Marisediminitalea aggregata</name>
    <dbReference type="NCBI Taxonomy" id="634436"/>
    <lineage>
        <taxon>Bacteria</taxon>
        <taxon>Pseudomonadati</taxon>
        <taxon>Pseudomonadota</taxon>
        <taxon>Gammaproteobacteria</taxon>
        <taxon>Alteromonadales</taxon>
        <taxon>Alteromonadaceae</taxon>
        <taxon>Marisediminitalea</taxon>
    </lineage>
</organism>
<sequence>MHVSDIPKRLGHTRTVILLGLSLIAMVVFGFVLANVDRSRLTDALASANNAVTTLRAENAQLKTSQNQLRVELELTTMHAEQLKTELVSLQEKVFSLQQDKAFYQHVMAPETSQDGFFIDGLEITASAGNNYFKGSMVLLQQRAVNAVVKGTLQLEITGSQNGKHTVLQSSKDAFLPEGDIAFGFKYFQAVTFYLQLPDGFVPETLRFHTSVYQYNRKRGDYEREYNWQDVLTATP</sequence>
<dbReference type="AlphaFoldDB" id="A0A1M5M2I9"/>
<dbReference type="RefSeq" id="WP_073323584.1">
    <property type="nucleotide sequence ID" value="NZ_FQWD01000004.1"/>
</dbReference>
<evidence type="ECO:0000256" key="1">
    <source>
        <dbReference type="SAM" id="Coils"/>
    </source>
</evidence>
<keyword evidence="2" id="KW-1133">Transmembrane helix</keyword>
<dbReference type="Proteomes" id="UP000184520">
    <property type="component" value="Unassembled WGS sequence"/>
</dbReference>
<name>A0A1M5M2I9_9ALTE</name>
<protein>
    <submittedName>
        <fullName evidence="3">Uncharacterized protein</fullName>
    </submittedName>
</protein>
<reference evidence="4" key="1">
    <citation type="submission" date="2016-11" db="EMBL/GenBank/DDBJ databases">
        <authorList>
            <person name="Varghese N."/>
            <person name="Submissions S."/>
        </authorList>
    </citation>
    <scope>NUCLEOTIDE SEQUENCE [LARGE SCALE GENOMIC DNA]</scope>
    <source>
        <strain evidence="4">CGMCC 1.8995</strain>
    </source>
</reference>
<keyword evidence="2" id="KW-0812">Transmembrane</keyword>
<dbReference type="EMBL" id="FQWD01000004">
    <property type="protein sequence ID" value="SHG70923.1"/>
    <property type="molecule type" value="Genomic_DNA"/>
</dbReference>
<evidence type="ECO:0000313" key="3">
    <source>
        <dbReference type="EMBL" id="SHG70923.1"/>
    </source>
</evidence>
<dbReference type="OrthoDB" id="7056878at2"/>
<proteinExistence type="predicted"/>
<gene>
    <name evidence="3" type="ORF">SAMN05216361_2865</name>
</gene>
<feature type="transmembrane region" description="Helical" evidence="2">
    <location>
        <begin position="16"/>
        <end position="36"/>
    </location>
</feature>
<evidence type="ECO:0000313" key="4">
    <source>
        <dbReference type="Proteomes" id="UP000184520"/>
    </source>
</evidence>
<keyword evidence="2" id="KW-0472">Membrane</keyword>